<feature type="transmembrane region" description="Helical" evidence="8">
    <location>
        <begin position="141"/>
        <end position="161"/>
    </location>
</feature>
<comment type="subcellular location">
    <subcellularLocation>
        <location evidence="1">Membrane</location>
        <topology evidence="1">Multi-pass membrane protein</topology>
    </subcellularLocation>
</comment>
<gene>
    <name evidence="10" type="ORF">OSB1V03_LOCUS18367</name>
</gene>
<keyword evidence="3" id="KW-0050">Antiport</keyword>
<dbReference type="Gene3D" id="1.20.1420.30">
    <property type="entry name" value="NCX, central ion-binding region"/>
    <property type="match status" value="1"/>
</dbReference>
<keyword evidence="11" id="KW-1185">Reference proteome</keyword>
<feature type="domain" description="Sodium/calcium exchanger membrane region" evidence="9">
    <location>
        <begin position="72"/>
        <end position="188"/>
    </location>
</feature>
<evidence type="ECO:0000313" key="11">
    <source>
        <dbReference type="Proteomes" id="UP000759131"/>
    </source>
</evidence>
<dbReference type="PANTHER" id="PTHR12266:SF0">
    <property type="entry name" value="MITOCHONDRIAL SODIUM_CALCIUM EXCHANGER PROTEIN"/>
    <property type="match status" value="1"/>
</dbReference>
<dbReference type="OrthoDB" id="407410at2759"/>
<reference evidence="10" key="1">
    <citation type="submission" date="2020-11" db="EMBL/GenBank/DDBJ databases">
        <authorList>
            <person name="Tran Van P."/>
        </authorList>
    </citation>
    <scope>NUCLEOTIDE SEQUENCE</scope>
</reference>
<dbReference type="Proteomes" id="UP000759131">
    <property type="component" value="Unassembled WGS sequence"/>
</dbReference>
<dbReference type="InterPro" id="IPR044880">
    <property type="entry name" value="NCX_ion-bd_dom_sf"/>
</dbReference>
<dbReference type="GO" id="GO:0016020">
    <property type="term" value="C:membrane"/>
    <property type="evidence" value="ECO:0007669"/>
    <property type="project" value="UniProtKB-SubCell"/>
</dbReference>
<dbReference type="Pfam" id="PF01699">
    <property type="entry name" value="Na_Ca_ex"/>
    <property type="match status" value="1"/>
</dbReference>
<evidence type="ECO:0000313" key="10">
    <source>
        <dbReference type="EMBL" id="CAD7640780.1"/>
    </source>
</evidence>
<accession>A0A7R9LH28</accession>
<feature type="transmembrane region" description="Helical" evidence="8">
    <location>
        <begin position="65"/>
        <end position="86"/>
    </location>
</feature>
<evidence type="ECO:0000256" key="2">
    <source>
        <dbReference type="ARBA" id="ARBA00022448"/>
    </source>
</evidence>
<proteinExistence type="predicted"/>
<keyword evidence="4" id="KW-0106">Calcium</keyword>
<name>A0A7R9LH28_9ACAR</name>
<dbReference type="EMBL" id="CAJPIZ010024189">
    <property type="protein sequence ID" value="CAG2118415.1"/>
    <property type="molecule type" value="Genomic_DNA"/>
</dbReference>
<dbReference type="AlphaFoldDB" id="A0A7R9LH28"/>
<evidence type="ECO:0000256" key="1">
    <source>
        <dbReference type="ARBA" id="ARBA00004141"/>
    </source>
</evidence>
<evidence type="ECO:0000256" key="6">
    <source>
        <dbReference type="ARBA" id="ARBA00022989"/>
    </source>
</evidence>
<keyword evidence="4" id="KW-0406">Ion transport</keyword>
<dbReference type="PANTHER" id="PTHR12266">
    <property type="entry name" value="NA+/CA2+ K+ INDEPENDENT EXCHANGER"/>
    <property type="match status" value="1"/>
</dbReference>
<dbReference type="GO" id="GO:0006874">
    <property type="term" value="P:intracellular calcium ion homeostasis"/>
    <property type="evidence" value="ECO:0007669"/>
    <property type="project" value="TreeGrafter"/>
</dbReference>
<protein>
    <recommendedName>
        <fullName evidence="9">Sodium/calcium exchanger membrane region domain-containing protein</fullName>
    </recommendedName>
</protein>
<evidence type="ECO:0000256" key="3">
    <source>
        <dbReference type="ARBA" id="ARBA00022449"/>
    </source>
</evidence>
<evidence type="ECO:0000256" key="5">
    <source>
        <dbReference type="ARBA" id="ARBA00022692"/>
    </source>
</evidence>
<keyword evidence="5 8" id="KW-0812">Transmembrane</keyword>
<keyword evidence="7 8" id="KW-0472">Membrane</keyword>
<dbReference type="InterPro" id="IPR051359">
    <property type="entry name" value="CaCA_antiporter"/>
</dbReference>
<feature type="transmembrane region" description="Helical" evidence="8">
    <location>
        <begin position="173"/>
        <end position="192"/>
    </location>
</feature>
<evidence type="ECO:0000256" key="7">
    <source>
        <dbReference type="ARBA" id="ARBA00023136"/>
    </source>
</evidence>
<sequence length="195" mass="21199">MSFSKNFTISGEYLANHTSSNCQDVNFLNDSVQRCEFVNSVADCSDTDGLVSYVNLTYCMIGNPIYGVIVLFLWLLVLFTGLGVTADDFLCPALLVISRTLRLSHNIAGVTFLAFGNGAPDIFSSIAGIRQANPELVVGELYGAGIFVTTVVAGTIFILSDFKPMARPLCRDIVFYISTTFIVWLTFLGGSIKMS</sequence>
<evidence type="ECO:0000256" key="4">
    <source>
        <dbReference type="ARBA" id="ARBA00022568"/>
    </source>
</evidence>
<feature type="non-terminal residue" evidence="10">
    <location>
        <position position="195"/>
    </location>
</feature>
<evidence type="ECO:0000256" key="8">
    <source>
        <dbReference type="SAM" id="Phobius"/>
    </source>
</evidence>
<keyword evidence="6 8" id="KW-1133">Transmembrane helix</keyword>
<dbReference type="EMBL" id="OC878764">
    <property type="protein sequence ID" value="CAD7640780.1"/>
    <property type="molecule type" value="Genomic_DNA"/>
</dbReference>
<keyword evidence="4" id="KW-0109">Calcium transport</keyword>
<evidence type="ECO:0000259" key="9">
    <source>
        <dbReference type="Pfam" id="PF01699"/>
    </source>
</evidence>
<feature type="transmembrane region" description="Helical" evidence="8">
    <location>
        <begin position="107"/>
        <end position="129"/>
    </location>
</feature>
<organism evidence="10">
    <name type="scientific">Medioppia subpectinata</name>
    <dbReference type="NCBI Taxonomy" id="1979941"/>
    <lineage>
        <taxon>Eukaryota</taxon>
        <taxon>Metazoa</taxon>
        <taxon>Ecdysozoa</taxon>
        <taxon>Arthropoda</taxon>
        <taxon>Chelicerata</taxon>
        <taxon>Arachnida</taxon>
        <taxon>Acari</taxon>
        <taxon>Acariformes</taxon>
        <taxon>Sarcoptiformes</taxon>
        <taxon>Oribatida</taxon>
        <taxon>Brachypylina</taxon>
        <taxon>Oppioidea</taxon>
        <taxon>Oppiidae</taxon>
        <taxon>Medioppia</taxon>
    </lineage>
</organism>
<keyword evidence="2" id="KW-0813">Transport</keyword>
<dbReference type="GO" id="GO:0005432">
    <property type="term" value="F:calcium:sodium antiporter activity"/>
    <property type="evidence" value="ECO:0007669"/>
    <property type="project" value="TreeGrafter"/>
</dbReference>
<dbReference type="InterPro" id="IPR004837">
    <property type="entry name" value="NaCa_Exmemb"/>
</dbReference>